<evidence type="ECO:0000259" key="7">
    <source>
        <dbReference type="Pfam" id="PF04542"/>
    </source>
</evidence>
<gene>
    <name evidence="6" type="primary">sigI</name>
    <name evidence="8" type="ORF">KTH90_08450</name>
</gene>
<comment type="caution">
    <text evidence="8">The sequence shown here is derived from an EMBL/GenBank/DDBJ whole genome shotgun (WGS) entry which is preliminary data.</text>
</comment>
<evidence type="ECO:0000256" key="4">
    <source>
        <dbReference type="ARBA" id="ARBA00023125"/>
    </source>
</evidence>
<keyword evidence="9" id="KW-1185">Reference proteome</keyword>
<evidence type="ECO:0000256" key="6">
    <source>
        <dbReference type="HAMAP-Rule" id="MF_02064"/>
    </source>
</evidence>
<dbReference type="InterPro" id="IPR014244">
    <property type="entry name" value="RNA_pol_sigma-I"/>
</dbReference>
<name>A0ABS6K6C1_9FIRM</name>
<keyword evidence="2 6" id="KW-0805">Transcription regulation</keyword>
<evidence type="ECO:0000256" key="3">
    <source>
        <dbReference type="ARBA" id="ARBA00023082"/>
    </source>
</evidence>
<dbReference type="InterPro" id="IPR007627">
    <property type="entry name" value="RNA_pol_sigma70_r2"/>
</dbReference>
<dbReference type="HAMAP" id="MF_02064">
    <property type="entry name" value="Sigma70_SigI"/>
    <property type="match status" value="1"/>
</dbReference>
<reference evidence="8 9" key="1">
    <citation type="submission" date="2021-06" db="EMBL/GenBank/DDBJ databases">
        <title>Description of novel taxa of the family Lachnospiraceae.</title>
        <authorList>
            <person name="Chaplin A.V."/>
            <person name="Sokolova S.R."/>
            <person name="Pikina A.P."/>
            <person name="Korzhanova M."/>
            <person name="Belova V."/>
            <person name="Korostin D."/>
            <person name="Efimov B.A."/>
        </authorList>
    </citation>
    <scope>NUCLEOTIDE SEQUENCE [LARGE SCALE GENOMIC DNA]</scope>
    <source>
        <strain evidence="8 9">ASD4241</strain>
    </source>
</reference>
<comment type="similarity">
    <text evidence="6">Belongs to the sigma-70 factor family. SigI subfamily.</text>
</comment>
<comment type="subcellular location">
    <subcellularLocation>
        <location evidence="6">Cytoplasm</location>
    </subcellularLocation>
</comment>
<evidence type="ECO:0000313" key="8">
    <source>
        <dbReference type="EMBL" id="MBU9726043.1"/>
    </source>
</evidence>
<sequence>MNTIEMRVQSAQADPGKTEQLMSDYLPFLKKQITGMQDLMLEYDDMLSLAMLTFLNCIRQYSPQKGNFLSFCKICIKNRLIDEGRKQMGYRSKVIAFEPKEEEESGQMSDAEAKVSWQLYEKDQERNALSEEIQLLSDVLDAYGIRWEELPRICPKQERSRKNCLMIARAVVEEPDYRKGLIRQHRLPQAELAAQLKVSAKTIEKHRKYIITLAILLMGDYPGIRTFLPKYREVN</sequence>
<feature type="short sequence motif" description="Polymerase core binding" evidence="6">
    <location>
        <begin position="45"/>
        <end position="58"/>
    </location>
</feature>
<comment type="function">
    <text evidence="6">Sigma factors are initiation factors that promote the attachment of RNA polymerase to specific initiation sites and are then released.</text>
</comment>
<proteinExistence type="inferred from homology"/>
<dbReference type="InterPro" id="IPR013325">
    <property type="entry name" value="RNA_pol_sigma_r2"/>
</dbReference>
<evidence type="ECO:0000256" key="1">
    <source>
        <dbReference type="ARBA" id="ARBA00022490"/>
    </source>
</evidence>
<dbReference type="NCBIfam" id="TIGR02937">
    <property type="entry name" value="sigma70-ECF"/>
    <property type="match status" value="1"/>
</dbReference>
<evidence type="ECO:0000256" key="2">
    <source>
        <dbReference type="ARBA" id="ARBA00023015"/>
    </source>
</evidence>
<comment type="activity regulation">
    <text evidence="6">Negatively regulated by the anti-sigma-I factor RsgI.</text>
</comment>
<dbReference type="Pfam" id="PF04542">
    <property type="entry name" value="Sigma70_r2"/>
    <property type="match status" value="1"/>
</dbReference>
<keyword evidence="4 6" id="KW-0238">DNA-binding</keyword>
<dbReference type="PIRSF" id="PIRSF038953">
    <property type="entry name" value="SigI"/>
    <property type="match status" value="1"/>
</dbReference>
<comment type="subunit">
    <text evidence="6">Interacts with RsgI.</text>
</comment>
<dbReference type="InterPro" id="IPR014284">
    <property type="entry name" value="RNA_pol_sigma-70_dom"/>
</dbReference>
<dbReference type="RefSeq" id="WP_158350236.1">
    <property type="nucleotide sequence ID" value="NZ_JAHQCX010000004.1"/>
</dbReference>
<dbReference type="Proteomes" id="UP001314681">
    <property type="component" value="Unassembled WGS sequence"/>
</dbReference>
<evidence type="ECO:0000256" key="5">
    <source>
        <dbReference type="ARBA" id="ARBA00023163"/>
    </source>
</evidence>
<keyword evidence="3 6" id="KW-0731">Sigma factor</keyword>
<keyword evidence="5 6" id="KW-0804">Transcription</keyword>
<accession>A0ABS6K6C1</accession>
<dbReference type="SUPFAM" id="SSF88946">
    <property type="entry name" value="Sigma2 domain of RNA polymerase sigma factors"/>
    <property type="match status" value="1"/>
</dbReference>
<keyword evidence="1 6" id="KW-0963">Cytoplasm</keyword>
<protein>
    <recommendedName>
        <fullName evidence="6">RNA polymerase sigma factor SigI</fullName>
    </recommendedName>
</protein>
<feature type="DNA-binding region" description="H-T-H motif" evidence="6">
    <location>
        <begin position="189"/>
        <end position="208"/>
    </location>
</feature>
<evidence type="ECO:0000313" key="9">
    <source>
        <dbReference type="Proteomes" id="UP001314681"/>
    </source>
</evidence>
<dbReference type="EMBL" id="JAHQCX010000004">
    <property type="protein sequence ID" value="MBU9726043.1"/>
    <property type="molecule type" value="Genomic_DNA"/>
</dbReference>
<organism evidence="8 9">
    <name type="scientific">Diplocloster modestus</name>
    <dbReference type="NCBI Taxonomy" id="2850322"/>
    <lineage>
        <taxon>Bacteria</taxon>
        <taxon>Bacillati</taxon>
        <taxon>Bacillota</taxon>
        <taxon>Clostridia</taxon>
        <taxon>Lachnospirales</taxon>
        <taxon>Lachnospiraceae</taxon>
        <taxon>Diplocloster</taxon>
    </lineage>
</organism>
<feature type="domain" description="RNA polymerase sigma-70 region 2" evidence="7">
    <location>
        <begin position="21"/>
        <end position="87"/>
    </location>
</feature>
<keyword evidence="6" id="KW-0346">Stress response</keyword>
<dbReference type="Gene3D" id="1.10.1740.10">
    <property type="match status" value="1"/>
</dbReference>